<keyword evidence="3" id="KW-0862">Zinc</keyword>
<evidence type="ECO:0000313" key="7">
    <source>
        <dbReference type="Proteomes" id="UP000070501"/>
    </source>
</evidence>
<keyword evidence="7" id="KW-1185">Reference proteome</keyword>
<proteinExistence type="predicted"/>
<evidence type="ECO:0000259" key="5">
    <source>
        <dbReference type="PROSITE" id="PS50865"/>
    </source>
</evidence>
<dbReference type="Pfam" id="PF14737">
    <property type="entry name" value="DUF4470"/>
    <property type="match status" value="1"/>
</dbReference>
<gene>
    <name evidence="6" type="ORF">Micbo1qcDRAFT_206636</name>
</gene>
<evidence type="ECO:0000256" key="2">
    <source>
        <dbReference type="ARBA" id="ARBA00022771"/>
    </source>
</evidence>
<evidence type="ECO:0000256" key="4">
    <source>
        <dbReference type="PROSITE-ProRule" id="PRU00134"/>
    </source>
</evidence>
<dbReference type="Pfam" id="PF01753">
    <property type="entry name" value="zf-MYND"/>
    <property type="match status" value="1"/>
</dbReference>
<dbReference type="STRING" id="196109.A0A136IVH9"/>
<dbReference type="PANTHER" id="PTHR10237:SF15">
    <property type="entry name" value="LD37257P"/>
    <property type="match status" value="1"/>
</dbReference>
<dbReference type="EMBL" id="KQ964256">
    <property type="protein sequence ID" value="KXJ89054.1"/>
    <property type="molecule type" value="Genomic_DNA"/>
</dbReference>
<dbReference type="InterPro" id="IPR027974">
    <property type="entry name" value="DUF4470"/>
</dbReference>
<evidence type="ECO:0000256" key="3">
    <source>
        <dbReference type="ARBA" id="ARBA00022833"/>
    </source>
</evidence>
<dbReference type="PROSITE" id="PS50865">
    <property type="entry name" value="ZF_MYND_2"/>
    <property type="match status" value="1"/>
</dbReference>
<dbReference type="GO" id="GO:0000981">
    <property type="term" value="F:DNA-binding transcription factor activity, RNA polymerase II-specific"/>
    <property type="evidence" value="ECO:0007669"/>
    <property type="project" value="TreeGrafter"/>
</dbReference>
<feature type="domain" description="MYND-type" evidence="5">
    <location>
        <begin position="1030"/>
        <end position="1091"/>
    </location>
</feature>
<dbReference type="GO" id="GO:0008270">
    <property type="term" value="F:zinc ion binding"/>
    <property type="evidence" value="ECO:0007669"/>
    <property type="project" value="UniProtKB-KW"/>
</dbReference>
<accession>A0A136IVH9</accession>
<sequence length="1093" mass="120669">MLTIAALNRVNFHYPVRNTPAVSLTQNLPYGQHAAVFSLGCGDLRHLLFTSHIDERPLDFTGCDLQPAVLARTALRLTLIADGKHETHFDNVWEIYYHFKITNSSLELLQNQAEKLHALGETFEEWQSDAYGSNVHFCDDGTLWEVCLIWDFYAKADAAGLKKYFDRVKAVRRDKDLTGWATLAAVRCAAPAISNAMFDMPKAHVHYWQHGTTSTHRDAISASTNFNPCFSTPGGNALLHYGSDPLLGFHLATAYAPVDTATAPNNNKVTIRQQSIQNLADAARNKFRDWARSFQKRSSTVTVRLYAGDAVSFGHLLQLKQAGKEGPACLYRDRNHFDPASLNKSLFAAGDTAAPTTFDVIDTSNLADHVGVLNFFVAARPLLRTEPWAAFYTETLLQYEGTFQAALEGLLCGKLRTVSLLIGLVLVDVATNTAPSAAAEISVKSLKSSLTGSRSPQQQQFTRLLWKQPMHLDELMASALMGNLLKHSLPNYQRASFVAFLRLVKTTVNTNWDAMVDHLLALIQDDSRLGTRANYWQELYLWMHMLGVHSVDALKRDPTTLGHRGRQQIHRWKNIPEVIAVTLKVPRKHLAFYTSFRDVSAVGTPPIGCSVSNHSSYLSGWLNQFAAVLTGFVFEAESDDLQHVYFSKAMPGLAARFPSTAPTKKSESSVSKGGIFSGGCSVRAKSLTAFTFEVTLGSSDVKYHLDFRVPVVASSVKTLIARKSSYTELVANATREYRAPSSFRFPVQRHQGALLLWNMSLVDLAKQPRLKATTEKHIKLGWLLLHMGIRMSARERYLRDNPSASMTAEERVMRDIKESLSYMMMHVAGVQKDPASLFAISCAEAEGINMLVIVSSLRLDLACRTVFLDAAVVQLTYELIDIMLRTLGSWTDKKQLCHLKVSTDELRLWKTLLPVWAERCRGNIWQHKTGPRREYEAAGRVPVTCEQSTDCLCSCGRGQFPVDYKISDSKAFKLLAEHATRVAISPIFFSPLVEDPQCPSVSATDRDFFGSAAGSRACVAAAFGDETPRCNRCGKAGVAAAADDAATNNAGGGGGGAEGRAALRVCSGCKKARYCSRGCQRADLKTHKLVCGK</sequence>
<dbReference type="InParanoid" id="A0A136IVH9"/>
<keyword evidence="1" id="KW-0479">Metal-binding</keyword>
<dbReference type="PANTHER" id="PTHR10237">
    <property type="entry name" value="DEFORMED EPIDERMAL AUTOREGULATORY FACTOR 1 HOMOLOG SUPPRESSIN"/>
    <property type="match status" value="1"/>
</dbReference>
<dbReference type="AlphaFoldDB" id="A0A136IVH9"/>
<keyword evidence="2 4" id="KW-0863">Zinc-finger</keyword>
<dbReference type="InterPro" id="IPR002893">
    <property type="entry name" value="Znf_MYND"/>
</dbReference>
<dbReference type="Proteomes" id="UP000070501">
    <property type="component" value="Unassembled WGS sequence"/>
</dbReference>
<dbReference type="InterPro" id="IPR024119">
    <property type="entry name" value="TF_DEAF-1"/>
</dbReference>
<reference evidence="7" key="1">
    <citation type="submission" date="2016-02" db="EMBL/GenBank/DDBJ databases">
        <title>Draft genome sequence of Microdochium bolleyi, a fungal endophyte of beachgrass.</title>
        <authorList>
            <consortium name="DOE Joint Genome Institute"/>
            <person name="David A.S."/>
            <person name="May G."/>
            <person name="Haridas S."/>
            <person name="Lim J."/>
            <person name="Wang M."/>
            <person name="Labutti K."/>
            <person name="Lipzen A."/>
            <person name="Barry K."/>
            <person name="Grigoriev I.V."/>
        </authorList>
    </citation>
    <scope>NUCLEOTIDE SEQUENCE [LARGE SCALE GENOMIC DNA]</scope>
    <source>
        <strain evidence="7">J235TASD1</strain>
    </source>
</reference>
<protein>
    <recommendedName>
        <fullName evidence="5">MYND-type domain-containing protein</fullName>
    </recommendedName>
</protein>
<dbReference type="SUPFAM" id="SSF144232">
    <property type="entry name" value="HIT/MYND zinc finger-like"/>
    <property type="match status" value="1"/>
</dbReference>
<dbReference type="OrthoDB" id="432970at2759"/>
<evidence type="ECO:0000313" key="6">
    <source>
        <dbReference type="EMBL" id="KXJ89054.1"/>
    </source>
</evidence>
<evidence type="ECO:0000256" key="1">
    <source>
        <dbReference type="ARBA" id="ARBA00022723"/>
    </source>
</evidence>
<name>A0A136IVH9_9PEZI</name>
<organism evidence="6 7">
    <name type="scientific">Microdochium bolleyi</name>
    <dbReference type="NCBI Taxonomy" id="196109"/>
    <lineage>
        <taxon>Eukaryota</taxon>
        <taxon>Fungi</taxon>
        <taxon>Dikarya</taxon>
        <taxon>Ascomycota</taxon>
        <taxon>Pezizomycotina</taxon>
        <taxon>Sordariomycetes</taxon>
        <taxon>Xylariomycetidae</taxon>
        <taxon>Xylariales</taxon>
        <taxon>Microdochiaceae</taxon>
        <taxon>Microdochium</taxon>
    </lineage>
</organism>
<dbReference type="Gene3D" id="6.10.140.2220">
    <property type="match status" value="1"/>
</dbReference>
<dbReference type="GO" id="GO:0005634">
    <property type="term" value="C:nucleus"/>
    <property type="evidence" value="ECO:0007669"/>
    <property type="project" value="TreeGrafter"/>
</dbReference>